<dbReference type="InterPro" id="IPR027417">
    <property type="entry name" value="P-loop_NTPase"/>
</dbReference>
<dbReference type="SUPFAM" id="SSF52540">
    <property type="entry name" value="P-loop containing nucleoside triphosphate hydrolases"/>
    <property type="match status" value="1"/>
</dbReference>
<protein>
    <submittedName>
        <fullName evidence="2">AAA ATPase</fullName>
    </submittedName>
</protein>
<dbReference type="HOGENOM" id="CLU_009097_4_1_9"/>
<gene>
    <name evidence="2" type="ORF">CBO05P2_039</name>
</gene>
<dbReference type="RefSeq" id="WP_030032194.1">
    <property type="nucleotide sequence ID" value="NZ_BA000059.1"/>
</dbReference>
<organism evidence="2">
    <name type="scientific">Clostridium botulinum B str. Osaka05</name>
    <dbReference type="NCBI Taxonomy" id="1407017"/>
    <lineage>
        <taxon>Bacteria</taxon>
        <taxon>Bacillati</taxon>
        <taxon>Bacillota</taxon>
        <taxon>Clostridia</taxon>
        <taxon>Eubacteriales</taxon>
        <taxon>Clostridiaceae</taxon>
        <taxon>Clostridium</taxon>
    </lineage>
</organism>
<dbReference type="Proteomes" id="UP000054164">
    <property type="component" value="Unassembled WGS sequence"/>
</dbReference>
<feature type="domain" description="TraG P-loop" evidence="1">
    <location>
        <begin position="242"/>
        <end position="565"/>
    </location>
</feature>
<accession>A0A060N9R8</accession>
<evidence type="ECO:0000313" key="2">
    <source>
        <dbReference type="EMBL" id="BAO05064.1"/>
    </source>
</evidence>
<dbReference type="Pfam" id="PF19044">
    <property type="entry name" value="P-loop_TraG"/>
    <property type="match status" value="1"/>
</dbReference>
<evidence type="ECO:0000259" key="1">
    <source>
        <dbReference type="Pfam" id="PF19044"/>
    </source>
</evidence>
<dbReference type="InterPro" id="IPR051162">
    <property type="entry name" value="T4SS_component"/>
</dbReference>
<dbReference type="Gene3D" id="3.40.50.300">
    <property type="entry name" value="P-loop containing nucleotide triphosphate hydrolases"/>
    <property type="match status" value="1"/>
</dbReference>
<reference evidence="2" key="1">
    <citation type="submission" date="2013-10" db="EMBL/GenBank/DDBJ databases">
        <title>Draft genome sequence of Clostridium botulinum type B strain Osaka05.</title>
        <authorList>
            <person name="Sakaguchi Y."/>
            <person name="Hosomi K."/>
            <person name="Uchiyama J."/>
            <person name="Ogura Y."/>
            <person name="Sakaguchi M."/>
            <person name="Kohda T."/>
            <person name="Mukamoto M."/>
            <person name="Misawa N."/>
            <person name="Matsuzaki S."/>
            <person name="Hayashi T."/>
            <person name="Kozaki S."/>
        </authorList>
    </citation>
    <scope>NUCLEOTIDE SEQUENCE</scope>
    <source>
        <strain evidence="2">Osaka05</strain>
    </source>
</reference>
<name>A0A060N9R8_CLOBO</name>
<dbReference type="EMBL" id="BA000059">
    <property type="protein sequence ID" value="BAO05064.1"/>
    <property type="molecule type" value="Genomic_DNA"/>
</dbReference>
<dbReference type="PANTHER" id="PTHR30121">
    <property type="entry name" value="UNCHARACTERIZED PROTEIN YJGR-RELATED"/>
    <property type="match status" value="1"/>
</dbReference>
<dbReference type="AlphaFoldDB" id="A0A060N9R8"/>
<dbReference type="PANTHER" id="PTHR30121:SF6">
    <property type="entry name" value="SLR6007 PROTEIN"/>
    <property type="match status" value="1"/>
</dbReference>
<sequence length="620" mass="70118">MLFKKKKKNHTNFNIKMNENYYENIENNVPEKFSFFSPEAIMEEKDYMYLGHEHYIRSFAISVYPRKIYVGFLDTLFNIGEIDLSVYCDAVPNDIVVKQLTKKSVQAMSEYNVYMNRGDIYNTPVLEEMIRDLEEERANVQTNKDKLFFVTISIVLHAKSLEELQEKTLQIEDMFAGKAMQTRTLTNRQIEGLIKSIPVCQPNIKEYERNMTSYGVSALFPISNPDLTHPNGAYVGRNLFSGSPVFINQFIGPPLLNNPNIGVFGIPGSGKSVFIKSFINKHSSLGTKVAVLDPEGEYRKSIVDLMDGVYITITAGEISGINLFDISPDFNEKTGIEFVPIMDKVSDIKDLLSSIMRSTSGRPLNGLELVAVETAVIETYANFGINKDINSLYQKGGTKLPDGSYAVGRVKKKMPTLSHFHKNLSKKPNAKELSNILIPYLRGNSMGMFDCESTLPDDVKIIGFDLSHITDEFTKFYSTFVLLSWLWQKFVMQNKSVKKIIAVDETWMFVKYPESAHFLEVLARRGRKHKCSLLFASQYIDEFLNNESGLAVIKSCATSVLLRQNPQPAEQIVQYYGLASGTKEYLTTFSNGECILSMQGAVTAVQVEPIPYEFPYITTS</sequence>
<dbReference type="InterPro" id="IPR043964">
    <property type="entry name" value="P-loop_TraG"/>
</dbReference>
<proteinExistence type="predicted"/>
<dbReference type="Gene3D" id="1.10.8.730">
    <property type="match status" value="1"/>
</dbReference>